<dbReference type="Proteomes" id="UP001470752">
    <property type="component" value="Unassembled WGS sequence"/>
</dbReference>
<protein>
    <submittedName>
        <fullName evidence="2">Uncharacterized protein</fullName>
    </submittedName>
</protein>
<dbReference type="RefSeq" id="WP_147342984.1">
    <property type="nucleotide sequence ID" value="NZ_JBBNFW010000080.1"/>
</dbReference>
<gene>
    <name evidence="2" type="ORF">AAAX94_01555</name>
</gene>
<keyword evidence="1" id="KW-0812">Transmembrane</keyword>
<name>A0ABV1CH74_9FIRM</name>
<dbReference type="EMBL" id="JBBNFW010000080">
    <property type="protein sequence ID" value="MEQ2411738.1"/>
    <property type="molecule type" value="Genomic_DNA"/>
</dbReference>
<evidence type="ECO:0000313" key="3">
    <source>
        <dbReference type="Proteomes" id="UP001470752"/>
    </source>
</evidence>
<reference evidence="2 3" key="1">
    <citation type="submission" date="2024-04" db="EMBL/GenBank/DDBJ databases">
        <title>Human intestinal bacterial collection.</title>
        <authorList>
            <person name="Pauvert C."/>
            <person name="Hitch T.C.A."/>
            <person name="Clavel T."/>
        </authorList>
    </citation>
    <scope>NUCLEOTIDE SEQUENCE [LARGE SCALE GENOMIC DNA]</scope>
    <source>
        <strain evidence="2 3">CLA-AA-H161</strain>
    </source>
</reference>
<keyword evidence="3" id="KW-1185">Reference proteome</keyword>
<organism evidence="2 3">
    <name type="scientific">Blautia acetigignens</name>
    <dbReference type="NCBI Taxonomy" id="2981783"/>
    <lineage>
        <taxon>Bacteria</taxon>
        <taxon>Bacillati</taxon>
        <taxon>Bacillota</taxon>
        <taxon>Clostridia</taxon>
        <taxon>Lachnospirales</taxon>
        <taxon>Lachnospiraceae</taxon>
        <taxon>Blautia</taxon>
    </lineage>
</organism>
<sequence>MKFRSKYFYLTLIYIIIIGCGTILCMYPPNGITLFMICGDMCLVVCLLLPESRIIEISQEGCNVRLLFLKKRYRWEDIAFICYGEVKCSKSMSAGLFFSTKAVKKNGKKMTPYKVYHSLHFLECFYIIFEDKKQEEILKCLNTWGVNYSVEESLLQRKSYERSLEEKIRMREERKRLYEDRKKRKR</sequence>
<feature type="transmembrane region" description="Helical" evidence="1">
    <location>
        <begin position="7"/>
        <end position="26"/>
    </location>
</feature>
<comment type="caution">
    <text evidence="2">The sequence shown here is derived from an EMBL/GenBank/DDBJ whole genome shotgun (WGS) entry which is preliminary data.</text>
</comment>
<keyword evidence="1" id="KW-1133">Transmembrane helix</keyword>
<evidence type="ECO:0000256" key="1">
    <source>
        <dbReference type="SAM" id="Phobius"/>
    </source>
</evidence>
<keyword evidence="1" id="KW-0472">Membrane</keyword>
<accession>A0ABV1CH74</accession>
<feature type="transmembrane region" description="Helical" evidence="1">
    <location>
        <begin position="32"/>
        <end position="49"/>
    </location>
</feature>
<proteinExistence type="predicted"/>
<evidence type="ECO:0000313" key="2">
    <source>
        <dbReference type="EMBL" id="MEQ2411738.1"/>
    </source>
</evidence>
<dbReference type="PROSITE" id="PS51257">
    <property type="entry name" value="PROKAR_LIPOPROTEIN"/>
    <property type="match status" value="1"/>
</dbReference>